<dbReference type="FunFam" id="3.30.200.20:FF:000039">
    <property type="entry name" value="receptor-like protein kinase FERONIA"/>
    <property type="match status" value="1"/>
</dbReference>
<evidence type="ECO:0000256" key="5">
    <source>
        <dbReference type="ARBA" id="ARBA00022840"/>
    </source>
</evidence>
<evidence type="ECO:0000313" key="8">
    <source>
        <dbReference type="EMBL" id="KAJ0186139.1"/>
    </source>
</evidence>
<name>A0A9R1WRV7_LACSA</name>
<evidence type="ECO:0000256" key="4">
    <source>
        <dbReference type="ARBA" id="ARBA00022777"/>
    </source>
</evidence>
<feature type="domain" description="Protein kinase" evidence="7">
    <location>
        <begin position="386"/>
        <end position="665"/>
    </location>
</feature>
<dbReference type="PROSITE" id="PS00108">
    <property type="entry name" value="PROTEIN_KINASE_ST"/>
    <property type="match status" value="1"/>
</dbReference>
<dbReference type="GO" id="GO:0004672">
    <property type="term" value="F:protein kinase activity"/>
    <property type="evidence" value="ECO:0000318"/>
    <property type="project" value="GO_Central"/>
</dbReference>
<dbReference type="GO" id="GO:0004674">
    <property type="term" value="F:protein serine/threonine kinase activity"/>
    <property type="evidence" value="ECO:0007669"/>
    <property type="project" value="UniProtKB-KW"/>
</dbReference>
<keyword evidence="2" id="KW-0808">Transferase</keyword>
<evidence type="ECO:0000259" key="7">
    <source>
        <dbReference type="PROSITE" id="PS50011"/>
    </source>
</evidence>
<accession>A0A9R1WRV7</accession>
<evidence type="ECO:0000256" key="6">
    <source>
        <dbReference type="PROSITE-ProRule" id="PRU10141"/>
    </source>
</evidence>
<organism evidence="8 9">
    <name type="scientific">Lactuca sativa</name>
    <name type="common">Garden lettuce</name>
    <dbReference type="NCBI Taxonomy" id="4236"/>
    <lineage>
        <taxon>Eukaryota</taxon>
        <taxon>Viridiplantae</taxon>
        <taxon>Streptophyta</taxon>
        <taxon>Embryophyta</taxon>
        <taxon>Tracheophyta</taxon>
        <taxon>Spermatophyta</taxon>
        <taxon>Magnoliopsida</taxon>
        <taxon>eudicotyledons</taxon>
        <taxon>Gunneridae</taxon>
        <taxon>Pentapetalae</taxon>
        <taxon>asterids</taxon>
        <taxon>campanulids</taxon>
        <taxon>Asterales</taxon>
        <taxon>Asteraceae</taxon>
        <taxon>Cichorioideae</taxon>
        <taxon>Cichorieae</taxon>
        <taxon>Lactucinae</taxon>
        <taxon>Lactuca</taxon>
    </lineage>
</organism>
<dbReference type="InterPro" id="IPR017441">
    <property type="entry name" value="Protein_kinase_ATP_BS"/>
</dbReference>
<dbReference type="InterPro" id="IPR045272">
    <property type="entry name" value="ANXUR1/2-like"/>
</dbReference>
<dbReference type="Proteomes" id="UP000235145">
    <property type="component" value="Unassembled WGS sequence"/>
</dbReference>
<keyword evidence="3 6" id="KW-0547">Nucleotide-binding</keyword>
<dbReference type="Gene3D" id="1.10.510.10">
    <property type="entry name" value="Transferase(Phosphotransferase) domain 1"/>
    <property type="match status" value="2"/>
</dbReference>
<reference evidence="8 9" key="1">
    <citation type="journal article" date="2017" name="Nat. Commun.">
        <title>Genome assembly with in vitro proximity ligation data and whole-genome triplication in lettuce.</title>
        <authorList>
            <person name="Reyes-Chin-Wo S."/>
            <person name="Wang Z."/>
            <person name="Yang X."/>
            <person name="Kozik A."/>
            <person name="Arikit S."/>
            <person name="Song C."/>
            <person name="Xia L."/>
            <person name="Froenicke L."/>
            <person name="Lavelle D.O."/>
            <person name="Truco M.J."/>
            <person name="Xia R."/>
            <person name="Zhu S."/>
            <person name="Xu C."/>
            <person name="Xu H."/>
            <person name="Xu X."/>
            <person name="Cox K."/>
            <person name="Korf I."/>
            <person name="Meyers B.C."/>
            <person name="Michelmore R.W."/>
        </authorList>
    </citation>
    <scope>NUCLEOTIDE SEQUENCE [LARGE SCALE GENOMIC DNA]</scope>
    <source>
        <strain evidence="9">cv. Salinas</strain>
        <tissue evidence="8">Seedlings</tissue>
    </source>
</reference>
<gene>
    <name evidence="8" type="ORF">LSAT_V11C900492050</name>
</gene>
<dbReference type="InterPro" id="IPR011009">
    <property type="entry name" value="Kinase-like_dom_sf"/>
</dbReference>
<dbReference type="InterPro" id="IPR000719">
    <property type="entry name" value="Prot_kinase_dom"/>
</dbReference>
<evidence type="ECO:0000256" key="1">
    <source>
        <dbReference type="ARBA" id="ARBA00022527"/>
    </source>
</evidence>
<dbReference type="PANTHER" id="PTHR27003">
    <property type="entry name" value="OS07G0166700 PROTEIN"/>
    <property type="match status" value="1"/>
</dbReference>
<keyword evidence="1" id="KW-0723">Serine/threonine-protein kinase</keyword>
<keyword evidence="9" id="KW-1185">Reference proteome</keyword>
<evidence type="ECO:0000256" key="3">
    <source>
        <dbReference type="ARBA" id="ARBA00022741"/>
    </source>
</evidence>
<evidence type="ECO:0000313" key="9">
    <source>
        <dbReference type="Proteomes" id="UP000235145"/>
    </source>
</evidence>
<proteinExistence type="predicted"/>
<dbReference type="PROSITE" id="PS00107">
    <property type="entry name" value="PROTEIN_KINASE_ATP"/>
    <property type="match status" value="1"/>
</dbReference>
<evidence type="ECO:0000256" key="2">
    <source>
        <dbReference type="ARBA" id="ARBA00022679"/>
    </source>
</evidence>
<dbReference type="GO" id="GO:0004714">
    <property type="term" value="F:transmembrane receptor protein tyrosine kinase activity"/>
    <property type="evidence" value="ECO:0007669"/>
    <property type="project" value="InterPro"/>
</dbReference>
<dbReference type="EMBL" id="NBSK02000009">
    <property type="protein sequence ID" value="KAJ0186139.1"/>
    <property type="molecule type" value="Genomic_DNA"/>
</dbReference>
<keyword evidence="5 6" id="KW-0067">ATP-binding</keyword>
<dbReference type="Pfam" id="PF07714">
    <property type="entry name" value="PK_Tyr_Ser-Thr"/>
    <property type="match status" value="2"/>
</dbReference>
<dbReference type="PROSITE" id="PS50011">
    <property type="entry name" value="PROTEIN_KINASE_DOM"/>
    <property type="match status" value="2"/>
</dbReference>
<dbReference type="InterPro" id="IPR001245">
    <property type="entry name" value="Ser-Thr/Tyr_kinase_cat_dom"/>
</dbReference>
<dbReference type="SUPFAM" id="SSF56112">
    <property type="entry name" value="Protein kinase-like (PK-like)"/>
    <property type="match status" value="2"/>
</dbReference>
<sequence>MIMSRTTRDGMESQPTTSSTEWSQVCRHFEFQKILLATNNFDESLVVGQGGFGKVYKGNIMNGSNVVVAAIKRLDSMSAQGAIEFWAEVEMLSKLRHCHLVSLIGYCNYKKEMILIYEYMPNGTLEDHLHKLRTHLSWIQRLKICIGAARGLDYLHTGTGIEFGVIHRDVKSSNILLHESWAAKISDFGLSRIGPTNKPSTYVNTLVKGTFGYLDPNYFFTGRLTRKSDVYAFGVVLLEVLCRKRAVDTSLDEEQWGLVTWAQDSIKEGNLKDIIDPDIRDQISTRCLKEFVRIVERCFLGNPKQRPTMSEVVVSLDSVLTLQEKINSSLHDAGRTIFGRMLDMFPFPSNGETSAHGVAIDNKCFTSPTSLKMFKFLDLQRATRNFTQDLLLGRDGFGDMFLGWVDKNTFGLSEGAGIVVAVKRYNQDRPEWQKVVTVLSRLTHPNIISLLGYSNDKEGECLVVYEYMQNQNLDHFLFGGKILESHARDVSKQRSWGARLKIMIGVACGLAYLHSSEDEVIHRDVNTYNILLDQDFNAKLGGFELSRFGPEIQKTYVSTHFMGTLAYVDPWCRGNGHAKSDIYSFGIIMLETLTGKHALNMKRSTFELLADKSELKKLMDPRLEGNYPLEEAFQCAVLALKCIAMDREDRPSSEEVLRILEQIYVNK</sequence>
<feature type="binding site" evidence="6">
    <location>
        <position position="72"/>
    </location>
    <ligand>
        <name>ATP</name>
        <dbReference type="ChEBI" id="CHEBI:30616"/>
    </ligand>
</feature>
<dbReference type="AlphaFoldDB" id="A0A9R1WRV7"/>
<dbReference type="GO" id="GO:0005886">
    <property type="term" value="C:plasma membrane"/>
    <property type="evidence" value="ECO:0000318"/>
    <property type="project" value="GO_Central"/>
</dbReference>
<dbReference type="PANTHER" id="PTHR27003:SF342">
    <property type="entry name" value="TYROSINE-PROTEIN KINASE, CSF-1_PDGF RECEPTOR FAMILY-RELATED"/>
    <property type="match status" value="1"/>
</dbReference>
<dbReference type="CDD" id="cd14066">
    <property type="entry name" value="STKc_IRAK"/>
    <property type="match status" value="1"/>
</dbReference>
<dbReference type="Gene3D" id="3.30.200.20">
    <property type="entry name" value="Phosphorylase Kinase, domain 1"/>
    <property type="match status" value="2"/>
</dbReference>
<dbReference type="FunFam" id="1.10.510.10:FF:000084">
    <property type="entry name" value="Wall-associated receptor kinase 2"/>
    <property type="match status" value="1"/>
</dbReference>
<dbReference type="InterPro" id="IPR008271">
    <property type="entry name" value="Ser/Thr_kinase_AS"/>
</dbReference>
<protein>
    <recommendedName>
        <fullName evidence="7">Protein kinase domain-containing protein</fullName>
    </recommendedName>
</protein>
<dbReference type="GO" id="GO:0005524">
    <property type="term" value="F:ATP binding"/>
    <property type="evidence" value="ECO:0007669"/>
    <property type="project" value="UniProtKB-UniRule"/>
</dbReference>
<dbReference type="SMART" id="SM00220">
    <property type="entry name" value="S_TKc"/>
    <property type="match status" value="2"/>
</dbReference>
<comment type="caution">
    <text evidence="8">The sequence shown here is derived from an EMBL/GenBank/DDBJ whole genome shotgun (WGS) entry which is preliminary data.</text>
</comment>
<keyword evidence="4" id="KW-0418">Kinase</keyword>
<feature type="domain" description="Protein kinase" evidence="7">
    <location>
        <begin position="41"/>
        <end position="320"/>
    </location>
</feature>